<dbReference type="EMBL" id="BARU01001319">
    <property type="protein sequence ID" value="GAH30788.1"/>
    <property type="molecule type" value="Genomic_DNA"/>
</dbReference>
<proteinExistence type="predicted"/>
<name>X1GCL1_9ZZZZ</name>
<comment type="caution">
    <text evidence="1">The sequence shown here is derived from an EMBL/GenBank/DDBJ whole genome shotgun (WGS) entry which is preliminary data.</text>
</comment>
<evidence type="ECO:0000313" key="1">
    <source>
        <dbReference type="EMBL" id="GAH30788.1"/>
    </source>
</evidence>
<accession>X1GCL1</accession>
<gene>
    <name evidence="1" type="ORF">S03H2_03545</name>
</gene>
<dbReference type="AlphaFoldDB" id="X1GCL1"/>
<feature type="non-terminal residue" evidence="1">
    <location>
        <position position="253"/>
    </location>
</feature>
<protein>
    <submittedName>
        <fullName evidence="1">Uncharacterized protein</fullName>
    </submittedName>
</protein>
<reference evidence="1" key="1">
    <citation type="journal article" date="2014" name="Front. Microbiol.">
        <title>High frequency of phylogenetically diverse reductive dehalogenase-homologous genes in deep subseafloor sedimentary metagenomes.</title>
        <authorList>
            <person name="Kawai M."/>
            <person name="Futagami T."/>
            <person name="Toyoda A."/>
            <person name="Takaki Y."/>
            <person name="Nishi S."/>
            <person name="Hori S."/>
            <person name="Arai W."/>
            <person name="Tsubouchi T."/>
            <person name="Morono Y."/>
            <person name="Uchiyama I."/>
            <person name="Ito T."/>
            <person name="Fujiyama A."/>
            <person name="Inagaki F."/>
            <person name="Takami H."/>
        </authorList>
    </citation>
    <scope>NUCLEOTIDE SEQUENCE</scope>
    <source>
        <strain evidence="1">Expedition CK06-06</strain>
    </source>
</reference>
<organism evidence="1">
    <name type="scientific">marine sediment metagenome</name>
    <dbReference type="NCBI Taxonomy" id="412755"/>
    <lineage>
        <taxon>unclassified sequences</taxon>
        <taxon>metagenomes</taxon>
        <taxon>ecological metagenomes</taxon>
    </lineage>
</organism>
<sequence>MFFSNEEIYTAFYINDINNFEDPDKDLIYKNNSLIKLWVKELYWAALEDTREKSEEEKIATLLNKKYVFLTLKKLSKGPIALDGLREWYNDTFPKLNFKELIDTLESKQFIFVNQIGIVEKYVLLLKEVNAERIPPDSVIEYIDENPELIELELIELFLPKVQEYFSIYENKSKEELEEDTYALFQIVSDPKKYNLLSELRSGLISKDKLPKLISKRALDHLNSSLSFLKKHDVIEELKYKNERYIFLKLIFK</sequence>